<proteinExistence type="inferred from homology"/>
<dbReference type="GO" id="GO:0005737">
    <property type="term" value="C:cytoplasm"/>
    <property type="evidence" value="ECO:0007669"/>
    <property type="project" value="UniProtKB-SubCell"/>
</dbReference>
<sequence length="270" mass="30930">MSLSSSLSKDSILQAFDHFREELDDYNDRRERLIKASRDVTNISKKTIFLMFRIIGESDSHDPSVAKVAAQRGREKLREVQDMYAKMRSELEGDRYWRHQRQVSPGLQEYIEALSFAHFLEYGSLITFRQVQDTLSEPTNGKPHFPLSVSDYLLGVSDLMGELMRHAISGISKRGGRTKASEICAFVRNCKADFESFTPFIHDLRKKQSVTTQSLTKIEDATYAIVVRGSEYDLPQEMLDDIVAQSISTLTDGTFTDEQRQSKRHRSDSE</sequence>
<name>A0A2A9NNA7_9AGAR</name>
<dbReference type="Gene3D" id="1.20.58.190">
    <property type="entry name" value="Translin, domain 1"/>
    <property type="match status" value="1"/>
</dbReference>
<comment type="similarity">
    <text evidence="3">Belongs to the translin family.</text>
</comment>
<dbReference type="GO" id="GO:0005634">
    <property type="term" value="C:nucleus"/>
    <property type="evidence" value="ECO:0007669"/>
    <property type="project" value="UniProtKB-SubCell"/>
</dbReference>
<keyword evidence="5" id="KW-0539">Nucleus</keyword>
<dbReference type="OrthoDB" id="31005at2759"/>
<evidence type="ECO:0000256" key="3">
    <source>
        <dbReference type="ARBA" id="ARBA00005902"/>
    </source>
</evidence>
<protein>
    <recommendedName>
        <fullName evidence="8">Translin</fullName>
    </recommendedName>
</protein>
<dbReference type="Pfam" id="PF01997">
    <property type="entry name" value="Translin"/>
    <property type="match status" value="1"/>
</dbReference>
<dbReference type="STRING" id="703135.A0A2A9NNA7"/>
<keyword evidence="4" id="KW-0963">Cytoplasm</keyword>
<dbReference type="Proteomes" id="UP000242287">
    <property type="component" value="Unassembled WGS sequence"/>
</dbReference>
<evidence type="ECO:0000313" key="7">
    <source>
        <dbReference type="Proteomes" id="UP000242287"/>
    </source>
</evidence>
<reference evidence="6 7" key="1">
    <citation type="submission" date="2014-02" db="EMBL/GenBank/DDBJ databases">
        <title>Transposable element dynamics among asymbiotic and ectomycorrhizal Amanita fungi.</title>
        <authorList>
            <consortium name="DOE Joint Genome Institute"/>
            <person name="Hess J."/>
            <person name="Skrede I."/>
            <person name="Wolfe B."/>
            <person name="LaButti K."/>
            <person name="Ohm R.A."/>
            <person name="Grigoriev I.V."/>
            <person name="Pringle A."/>
        </authorList>
    </citation>
    <scope>NUCLEOTIDE SEQUENCE [LARGE SCALE GENOMIC DNA]</scope>
    <source>
        <strain evidence="6 7">SKay4041</strain>
    </source>
</reference>
<dbReference type="EMBL" id="KZ302036">
    <property type="protein sequence ID" value="PFH49210.1"/>
    <property type="molecule type" value="Genomic_DNA"/>
</dbReference>
<comment type="subcellular location">
    <subcellularLocation>
        <location evidence="2">Cytoplasm</location>
    </subcellularLocation>
    <subcellularLocation>
        <location evidence="1">Nucleus</location>
    </subcellularLocation>
</comment>
<gene>
    <name evidence="6" type="ORF">AMATHDRAFT_195235</name>
</gene>
<dbReference type="GO" id="GO:0043565">
    <property type="term" value="F:sequence-specific DNA binding"/>
    <property type="evidence" value="ECO:0007669"/>
    <property type="project" value="InterPro"/>
</dbReference>
<dbReference type="Gene3D" id="1.20.58.200">
    <property type="entry name" value="Translin, domain 2"/>
    <property type="match status" value="1"/>
</dbReference>
<dbReference type="InterPro" id="IPR016068">
    <property type="entry name" value="Translin_N"/>
</dbReference>
<dbReference type="PANTHER" id="PTHR10741">
    <property type="entry name" value="TRANSLIN AND TRANSLIN ASSOCIATED PROTEIN X"/>
    <property type="match status" value="1"/>
</dbReference>
<keyword evidence="7" id="KW-1185">Reference proteome</keyword>
<organism evidence="6 7">
    <name type="scientific">Amanita thiersii Skay4041</name>
    <dbReference type="NCBI Taxonomy" id="703135"/>
    <lineage>
        <taxon>Eukaryota</taxon>
        <taxon>Fungi</taxon>
        <taxon>Dikarya</taxon>
        <taxon>Basidiomycota</taxon>
        <taxon>Agaricomycotina</taxon>
        <taxon>Agaricomycetes</taxon>
        <taxon>Agaricomycetidae</taxon>
        <taxon>Agaricales</taxon>
        <taxon>Pluteineae</taxon>
        <taxon>Amanitaceae</taxon>
        <taxon>Amanita</taxon>
    </lineage>
</organism>
<accession>A0A2A9NNA7</accession>
<evidence type="ECO:0000313" key="6">
    <source>
        <dbReference type="EMBL" id="PFH49210.1"/>
    </source>
</evidence>
<dbReference type="CDD" id="cd14820">
    <property type="entry name" value="TRAX"/>
    <property type="match status" value="1"/>
</dbReference>
<evidence type="ECO:0000256" key="2">
    <source>
        <dbReference type="ARBA" id="ARBA00004496"/>
    </source>
</evidence>
<evidence type="ECO:0000256" key="4">
    <source>
        <dbReference type="ARBA" id="ARBA00022490"/>
    </source>
</evidence>
<dbReference type="AlphaFoldDB" id="A0A2A9NNA7"/>
<dbReference type="InterPro" id="IPR002848">
    <property type="entry name" value="Translin_fam"/>
</dbReference>
<evidence type="ECO:0000256" key="5">
    <source>
        <dbReference type="ARBA" id="ARBA00023242"/>
    </source>
</evidence>
<dbReference type="InterPro" id="IPR036081">
    <property type="entry name" value="Translin_sf"/>
</dbReference>
<dbReference type="InterPro" id="IPR016069">
    <property type="entry name" value="Translin_C"/>
</dbReference>
<evidence type="ECO:0008006" key="8">
    <source>
        <dbReference type="Google" id="ProtNLM"/>
    </source>
</evidence>
<dbReference type="SUPFAM" id="SSF74784">
    <property type="entry name" value="Translin"/>
    <property type="match status" value="1"/>
</dbReference>
<evidence type="ECO:0000256" key="1">
    <source>
        <dbReference type="ARBA" id="ARBA00004123"/>
    </source>
</evidence>